<dbReference type="SUPFAM" id="SSF56219">
    <property type="entry name" value="DNase I-like"/>
    <property type="match status" value="1"/>
</dbReference>
<dbReference type="SUPFAM" id="SSF56672">
    <property type="entry name" value="DNA/RNA polymerases"/>
    <property type="match status" value="1"/>
</dbReference>
<feature type="domain" description="Reverse transcriptase" evidence="1">
    <location>
        <begin position="394"/>
        <end position="630"/>
    </location>
</feature>
<reference evidence="2" key="1">
    <citation type="submission" date="2020-09" db="EMBL/GenBank/DDBJ databases">
        <title>Genome-Enabled Discovery of Anthraquinone Biosynthesis in Senna tora.</title>
        <authorList>
            <person name="Kang S.-H."/>
            <person name="Pandey R.P."/>
            <person name="Lee C.-M."/>
            <person name="Sim J.-S."/>
            <person name="Jeong J.-T."/>
            <person name="Choi B.-S."/>
            <person name="Jung M."/>
            <person name="Ginzburg D."/>
            <person name="Zhao K."/>
            <person name="Won S.Y."/>
            <person name="Oh T.-J."/>
            <person name="Yu Y."/>
            <person name="Kim N.-H."/>
            <person name="Lee O.R."/>
            <person name="Lee T.-H."/>
            <person name="Bashyal P."/>
            <person name="Kim T.-S."/>
            <person name="Lee W.-H."/>
            <person name="Kawkins C."/>
            <person name="Kim C.-K."/>
            <person name="Kim J.S."/>
            <person name="Ahn B.O."/>
            <person name="Rhee S.Y."/>
            <person name="Sohng J.K."/>
        </authorList>
    </citation>
    <scope>NUCLEOTIDE SEQUENCE</scope>
    <source>
        <tissue evidence="2">Leaf</tissue>
    </source>
</reference>
<keyword evidence="3" id="KW-1185">Reference proteome</keyword>
<gene>
    <name evidence="2" type="ORF">G2W53_022078</name>
</gene>
<accession>A0A834TTW0</accession>
<dbReference type="EMBL" id="JAAIUW010000007">
    <property type="protein sequence ID" value="KAF7823934.1"/>
    <property type="molecule type" value="Genomic_DNA"/>
</dbReference>
<organism evidence="2 3">
    <name type="scientific">Senna tora</name>
    <dbReference type="NCBI Taxonomy" id="362788"/>
    <lineage>
        <taxon>Eukaryota</taxon>
        <taxon>Viridiplantae</taxon>
        <taxon>Streptophyta</taxon>
        <taxon>Embryophyta</taxon>
        <taxon>Tracheophyta</taxon>
        <taxon>Spermatophyta</taxon>
        <taxon>Magnoliopsida</taxon>
        <taxon>eudicotyledons</taxon>
        <taxon>Gunneridae</taxon>
        <taxon>Pentapetalae</taxon>
        <taxon>rosids</taxon>
        <taxon>fabids</taxon>
        <taxon>Fabales</taxon>
        <taxon>Fabaceae</taxon>
        <taxon>Caesalpinioideae</taxon>
        <taxon>Cassia clade</taxon>
        <taxon>Senna</taxon>
    </lineage>
</organism>
<proteinExistence type="predicted"/>
<dbReference type="GO" id="GO:0003964">
    <property type="term" value="F:RNA-directed DNA polymerase activity"/>
    <property type="evidence" value="ECO:0007669"/>
    <property type="project" value="UniProtKB-KW"/>
</dbReference>
<dbReference type="Gene3D" id="3.60.10.10">
    <property type="entry name" value="Endonuclease/exonuclease/phosphatase"/>
    <property type="match status" value="1"/>
</dbReference>
<comment type="caution">
    <text evidence="2">The sequence shown here is derived from an EMBL/GenBank/DDBJ whole genome shotgun (WGS) entry which is preliminary data.</text>
</comment>
<dbReference type="AlphaFoldDB" id="A0A834TTW0"/>
<dbReference type="PANTHER" id="PTHR31635">
    <property type="entry name" value="REVERSE TRANSCRIPTASE DOMAIN-CONTAINING PROTEIN-RELATED"/>
    <property type="match status" value="1"/>
</dbReference>
<protein>
    <submittedName>
        <fullName evidence="2">Reverse transcriptase</fullName>
    </submittedName>
</protein>
<dbReference type="InterPro" id="IPR026960">
    <property type="entry name" value="RVT-Znf"/>
</dbReference>
<name>A0A834TTW0_9FABA</name>
<evidence type="ECO:0000259" key="1">
    <source>
        <dbReference type="PROSITE" id="PS50878"/>
    </source>
</evidence>
<evidence type="ECO:0000313" key="2">
    <source>
        <dbReference type="EMBL" id="KAF7823934.1"/>
    </source>
</evidence>
<keyword evidence="2" id="KW-0695">RNA-directed DNA polymerase</keyword>
<dbReference type="Proteomes" id="UP000634136">
    <property type="component" value="Unassembled WGS sequence"/>
</dbReference>
<dbReference type="OrthoDB" id="686933at2759"/>
<dbReference type="PROSITE" id="PS50878">
    <property type="entry name" value="RT_POL"/>
    <property type="match status" value="1"/>
</dbReference>
<dbReference type="Pfam" id="PF00078">
    <property type="entry name" value="RVT_1"/>
    <property type="match status" value="1"/>
</dbReference>
<dbReference type="InterPro" id="IPR043502">
    <property type="entry name" value="DNA/RNA_pol_sf"/>
</dbReference>
<dbReference type="InterPro" id="IPR000477">
    <property type="entry name" value="RT_dom"/>
</dbReference>
<keyword evidence="2" id="KW-0548">Nucleotidyltransferase</keyword>
<dbReference type="PANTHER" id="PTHR31635:SF196">
    <property type="entry name" value="REVERSE TRANSCRIPTASE DOMAIN-CONTAINING PROTEIN-RELATED"/>
    <property type="match status" value="1"/>
</dbReference>
<dbReference type="InterPro" id="IPR036691">
    <property type="entry name" value="Endo/exonu/phosph_ase_sf"/>
</dbReference>
<keyword evidence="2" id="KW-0808">Transferase</keyword>
<dbReference type="Pfam" id="PF13966">
    <property type="entry name" value="zf-RVT"/>
    <property type="match status" value="1"/>
</dbReference>
<sequence>MLKKARAEPIVISVMGNLKRKRGRTTQSFLTLDNELHQEDLQAEPLHKKPRCVTEDEELKGLGCSPTASRLKQLVNQYSPDVLNKMKWSDFDYMECVEARGKSGGLCLCWSNSIMLSIMDKSPNWTHAVGIDNNGDRFVLTAVYGPPKLHHRHKLWTFLESINETQLPWIIFGDFNQIKSANEKLSKCNTSRGSLEFNNMINMLRLMEIPSKGAFYTWTNGRTTQEVVWEKLDRCLVNIHWNNYYPNSIVEVLPITRAKQLWLKDGDQNTRYFHVMVNLRKKNKINGIMSSDGNWVTSPEDIKTTAEHYFHWLYQNEAIQERSLLKDYISSANMVKLSDEHLRSLNQVFTKMEIENAMFQMEGDKTPGPDGFPVKFLQENWNLVSNDITRLVSSFLQRGYMLQHLNKTNIVMIPKVDEPKSPRDFRLISLCNVVYKVISKVITNILQLIMPDIITPFQNAFVKNRQIADNIILADHWIKLIMHCVPTPTYNILINGDLTNTIHPKSSLRQGDPLSPYLFIMCMNVLSHIFTKAQNEGRIKGLKASRQSQRINHLFFADDSMLFFKADIESCTIVSNIWREFGSYSGLAMNLDKTEIKFNPNTPRRFQKLLRQTLGCRITNKFKKYLGAKIDSSARDKVQFQTIYSNLQDKLQSWKGKLLSVAGRFTLIKSVLTSRSLYHLSYYKLTKTEAMKCDSLLAHFFWESNRQRNRPHMLNWDAICKPLNLGGLGIKNFSEFNQALLAIQIWRIITQTNTLLNQIMRAKYCTSDGNIGFNCPQTASKQLKDIFSAKEVILSHLKWQVGTGHNIPLNHANWPTLIKNLHDLVNRGEDKLYWSGNKEGIYKVKDGYDKLTESRNINPSQFRFKAWKEYWKIKLPHKILMFGWKLRHNRLPIAENLLKRNFNIQGMCVFGCDLLETQSIYSWNALLLRQFGLGLIMHKDIHPNDIINLSKDMKIIWKLGMGEKEDMSVTANRRFRNEDVQGSNSFHTNNFCVYVCWKQNKRNKTRIWGAFYSAESGHPVPIVGMVAPLEEHLDGTMLKGIRETIQILKNYYNQRAMIYMHHKRMVTQLNGKTPFNNFWGSVARDIYTLISNFTFFLCTFIDFIDTAPLNYLRGAQFLHHCLSSSFPHCVEDRLILIFVVLILIMKRKPQPAAEGNLQCYNYTNFILVEPQSRFPHFIFGKNKLESKTRLFSRLQLYDYENVDDSSVQVVFIAYK</sequence>
<evidence type="ECO:0000313" key="3">
    <source>
        <dbReference type="Proteomes" id="UP000634136"/>
    </source>
</evidence>
<dbReference type="CDD" id="cd01650">
    <property type="entry name" value="RT_nLTR_like"/>
    <property type="match status" value="1"/>
</dbReference>